<dbReference type="Proteomes" id="UP000663866">
    <property type="component" value="Unassembled WGS sequence"/>
</dbReference>
<name>A0A821MNT7_9BILA</name>
<feature type="region of interest" description="Disordered" evidence="1">
    <location>
        <begin position="28"/>
        <end position="63"/>
    </location>
</feature>
<sequence>MINNWTVLFSFQENQERPPLDLFSAIFDNQNSDEDDDDEQEAQEKKSNDIIPKPINPSIPKQS</sequence>
<gene>
    <name evidence="2" type="ORF">OVN521_LOCUS50834</name>
</gene>
<comment type="caution">
    <text evidence="2">The sequence shown here is derived from an EMBL/GenBank/DDBJ whole genome shotgun (WGS) entry which is preliminary data.</text>
</comment>
<evidence type="ECO:0000313" key="3">
    <source>
        <dbReference type="Proteomes" id="UP000663866"/>
    </source>
</evidence>
<proteinExistence type="predicted"/>
<feature type="compositionally biased region" description="Low complexity" evidence="1">
    <location>
        <begin position="49"/>
        <end position="63"/>
    </location>
</feature>
<dbReference type="EMBL" id="CAJOBG010119132">
    <property type="protein sequence ID" value="CAF4771238.1"/>
    <property type="molecule type" value="Genomic_DNA"/>
</dbReference>
<dbReference type="AlphaFoldDB" id="A0A821MNT7"/>
<organism evidence="2 3">
    <name type="scientific">Rotaria magnacalcarata</name>
    <dbReference type="NCBI Taxonomy" id="392030"/>
    <lineage>
        <taxon>Eukaryota</taxon>
        <taxon>Metazoa</taxon>
        <taxon>Spiralia</taxon>
        <taxon>Gnathifera</taxon>
        <taxon>Rotifera</taxon>
        <taxon>Eurotatoria</taxon>
        <taxon>Bdelloidea</taxon>
        <taxon>Philodinida</taxon>
        <taxon>Philodinidae</taxon>
        <taxon>Rotaria</taxon>
    </lineage>
</organism>
<evidence type="ECO:0000256" key="1">
    <source>
        <dbReference type="SAM" id="MobiDB-lite"/>
    </source>
</evidence>
<reference evidence="2" key="1">
    <citation type="submission" date="2021-02" db="EMBL/GenBank/DDBJ databases">
        <authorList>
            <person name="Nowell W R."/>
        </authorList>
    </citation>
    <scope>NUCLEOTIDE SEQUENCE</scope>
</reference>
<accession>A0A821MNT7</accession>
<keyword evidence="3" id="KW-1185">Reference proteome</keyword>
<protein>
    <submittedName>
        <fullName evidence="2">Uncharacterized protein</fullName>
    </submittedName>
</protein>
<evidence type="ECO:0000313" key="2">
    <source>
        <dbReference type="EMBL" id="CAF4771238.1"/>
    </source>
</evidence>
<feature type="non-terminal residue" evidence="2">
    <location>
        <position position="63"/>
    </location>
</feature>
<feature type="compositionally biased region" description="Acidic residues" evidence="1">
    <location>
        <begin position="31"/>
        <end position="41"/>
    </location>
</feature>